<dbReference type="EMBL" id="JADNRY010000250">
    <property type="protein sequence ID" value="KAF9060299.1"/>
    <property type="molecule type" value="Genomic_DNA"/>
</dbReference>
<evidence type="ECO:0000256" key="1">
    <source>
        <dbReference type="SAM" id="MobiDB-lite"/>
    </source>
</evidence>
<evidence type="ECO:0000313" key="3">
    <source>
        <dbReference type="EMBL" id="KAF9060299.1"/>
    </source>
</evidence>
<comment type="caution">
    <text evidence="3">The sequence shown here is derived from an EMBL/GenBank/DDBJ whole genome shotgun (WGS) entry which is preliminary data.</text>
</comment>
<keyword evidence="4" id="KW-1185">Reference proteome</keyword>
<protein>
    <submittedName>
        <fullName evidence="3">Uncharacterized protein</fullName>
    </submittedName>
</protein>
<keyword evidence="2" id="KW-0732">Signal</keyword>
<feature type="compositionally biased region" description="Polar residues" evidence="1">
    <location>
        <begin position="46"/>
        <end position="59"/>
    </location>
</feature>
<evidence type="ECO:0000313" key="4">
    <source>
        <dbReference type="Proteomes" id="UP000772434"/>
    </source>
</evidence>
<proteinExistence type="predicted"/>
<feature type="signal peptide" evidence="2">
    <location>
        <begin position="1"/>
        <end position="22"/>
    </location>
</feature>
<name>A0A9P5P7H1_9AGAR</name>
<feature type="region of interest" description="Disordered" evidence="1">
    <location>
        <begin position="155"/>
        <end position="177"/>
    </location>
</feature>
<dbReference type="Proteomes" id="UP000772434">
    <property type="component" value="Unassembled WGS sequence"/>
</dbReference>
<feature type="compositionally biased region" description="Basic and acidic residues" evidence="1">
    <location>
        <begin position="157"/>
        <end position="172"/>
    </location>
</feature>
<reference evidence="3" key="1">
    <citation type="submission" date="2020-11" db="EMBL/GenBank/DDBJ databases">
        <authorList>
            <consortium name="DOE Joint Genome Institute"/>
            <person name="Ahrendt S."/>
            <person name="Riley R."/>
            <person name="Andreopoulos W."/>
            <person name="Labutti K."/>
            <person name="Pangilinan J."/>
            <person name="Ruiz-Duenas F.J."/>
            <person name="Barrasa J.M."/>
            <person name="Sanchez-Garcia M."/>
            <person name="Camarero S."/>
            <person name="Miyauchi S."/>
            <person name="Serrano A."/>
            <person name="Linde D."/>
            <person name="Babiker R."/>
            <person name="Drula E."/>
            <person name="Ayuso-Fernandez I."/>
            <person name="Pacheco R."/>
            <person name="Padilla G."/>
            <person name="Ferreira P."/>
            <person name="Barriuso J."/>
            <person name="Kellner H."/>
            <person name="Castanera R."/>
            <person name="Alfaro M."/>
            <person name="Ramirez L."/>
            <person name="Pisabarro A.G."/>
            <person name="Kuo A."/>
            <person name="Tritt A."/>
            <person name="Lipzen A."/>
            <person name="He G."/>
            <person name="Yan M."/>
            <person name="Ng V."/>
            <person name="Cullen D."/>
            <person name="Martin F."/>
            <person name="Rosso M.-N."/>
            <person name="Henrissat B."/>
            <person name="Hibbett D."/>
            <person name="Martinez A.T."/>
            <person name="Grigoriev I.V."/>
        </authorList>
    </citation>
    <scope>NUCLEOTIDE SEQUENCE</scope>
    <source>
        <strain evidence="3">AH 40177</strain>
    </source>
</reference>
<organism evidence="3 4">
    <name type="scientific">Rhodocollybia butyracea</name>
    <dbReference type="NCBI Taxonomy" id="206335"/>
    <lineage>
        <taxon>Eukaryota</taxon>
        <taxon>Fungi</taxon>
        <taxon>Dikarya</taxon>
        <taxon>Basidiomycota</taxon>
        <taxon>Agaricomycotina</taxon>
        <taxon>Agaricomycetes</taxon>
        <taxon>Agaricomycetidae</taxon>
        <taxon>Agaricales</taxon>
        <taxon>Marasmiineae</taxon>
        <taxon>Omphalotaceae</taxon>
        <taxon>Rhodocollybia</taxon>
    </lineage>
</organism>
<feature type="chain" id="PRO_5040515664" evidence="2">
    <location>
        <begin position="23"/>
        <end position="305"/>
    </location>
</feature>
<evidence type="ECO:0000256" key="2">
    <source>
        <dbReference type="SAM" id="SignalP"/>
    </source>
</evidence>
<gene>
    <name evidence="3" type="ORF">BDP27DRAFT_1452809</name>
</gene>
<accession>A0A9P5P7H1</accession>
<feature type="region of interest" description="Disordered" evidence="1">
    <location>
        <begin position="272"/>
        <end position="305"/>
    </location>
</feature>
<sequence>MQLSKMRSILLLFTIIAGSMLAVCPMPVPGGTPEPSSKRVKHSHGDSSIAQSSPPATSDSFHDETDATIRGVVLTFVDQTGQEMVSDKEAENYKASVTRVIAQTTGRGGFGKIDYRASYAPLTDAQGLKWVYFLLEGLSKHSTKERPCVGWIVQIDPKPKESKQETNDDKPKKAPPPKYHCAINKPGGPPWIPVEVSEFAGERRKAWMPPRDDEIKKRESFQAQFTSDFEYKPSHPVEKGKIAIPRVDPKWAQLATSATVKHLPVEDAAGSRVFNKAGEDPPPALATKKDPMAISHILGNGDNRR</sequence>
<dbReference type="AlphaFoldDB" id="A0A9P5P7H1"/>
<feature type="region of interest" description="Disordered" evidence="1">
    <location>
        <begin position="28"/>
        <end position="62"/>
    </location>
</feature>